<proteinExistence type="inferred from homology"/>
<protein>
    <recommendedName>
        <fullName evidence="2">Activator of Hsp90 ATPase homologue 1/2-like C-terminal domain-containing protein</fullName>
    </recommendedName>
</protein>
<dbReference type="AlphaFoldDB" id="A0A402BK27"/>
<feature type="domain" description="Activator of Hsp90 ATPase homologue 1/2-like C-terminal" evidence="2">
    <location>
        <begin position="34"/>
        <end position="141"/>
    </location>
</feature>
<name>A0A402BK27_9CHLR</name>
<gene>
    <name evidence="3" type="ORF">KDA_71700</name>
</gene>
<dbReference type="InterPro" id="IPR013538">
    <property type="entry name" value="ASHA1/2-like_C"/>
</dbReference>
<dbReference type="OrthoDB" id="4549061at2"/>
<dbReference type="Gene3D" id="3.30.530.20">
    <property type="match status" value="1"/>
</dbReference>
<dbReference type="EMBL" id="BIFT01000002">
    <property type="protein sequence ID" value="GCE31686.1"/>
    <property type="molecule type" value="Genomic_DNA"/>
</dbReference>
<keyword evidence="4" id="KW-1185">Reference proteome</keyword>
<evidence type="ECO:0000313" key="3">
    <source>
        <dbReference type="EMBL" id="GCE31686.1"/>
    </source>
</evidence>
<dbReference type="Pfam" id="PF08327">
    <property type="entry name" value="AHSA1"/>
    <property type="match status" value="1"/>
</dbReference>
<comment type="caution">
    <text evidence="3">The sequence shown here is derived from an EMBL/GenBank/DDBJ whole genome shotgun (WGS) entry which is preliminary data.</text>
</comment>
<comment type="similarity">
    <text evidence="1">Belongs to the AHA1 family.</text>
</comment>
<evidence type="ECO:0000256" key="1">
    <source>
        <dbReference type="ARBA" id="ARBA00006817"/>
    </source>
</evidence>
<dbReference type="InterPro" id="IPR023393">
    <property type="entry name" value="START-like_dom_sf"/>
</dbReference>
<evidence type="ECO:0000313" key="4">
    <source>
        <dbReference type="Proteomes" id="UP000287171"/>
    </source>
</evidence>
<dbReference type="Proteomes" id="UP000287171">
    <property type="component" value="Unassembled WGS sequence"/>
</dbReference>
<evidence type="ECO:0000259" key="2">
    <source>
        <dbReference type="Pfam" id="PF08327"/>
    </source>
</evidence>
<sequence length="146" mass="16496">MKSHDANKETSQYIVGLTRTAGFQIGVRRTFTVSIKTAWDFLISAKGQRIWLGANDPLQFIEGSSYTTADGTSGMVRVVNPGVNLRLTWQPPSWTHASTIQIRTIQSGANTTISFHQERLAGALEREQMRRHWQQVLTHIEIQMLD</sequence>
<accession>A0A402BK27</accession>
<dbReference type="RefSeq" id="WP_126631625.1">
    <property type="nucleotide sequence ID" value="NZ_BIFT01000002.1"/>
</dbReference>
<organism evidence="3 4">
    <name type="scientific">Dictyobacter alpinus</name>
    <dbReference type="NCBI Taxonomy" id="2014873"/>
    <lineage>
        <taxon>Bacteria</taxon>
        <taxon>Bacillati</taxon>
        <taxon>Chloroflexota</taxon>
        <taxon>Ktedonobacteria</taxon>
        <taxon>Ktedonobacterales</taxon>
        <taxon>Dictyobacteraceae</taxon>
        <taxon>Dictyobacter</taxon>
    </lineage>
</organism>
<dbReference type="SUPFAM" id="SSF55961">
    <property type="entry name" value="Bet v1-like"/>
    <property type="match status" value="1"/>
</dbReference>
<reference evidence="4" key="1">
    <citation type="submission" date="2018-12" db="EMBL/GenBank/DDBJ databases">
        <title>Tengunoibacter tsumagoiensis gen. nov., sp. nov., Dictyobacter kobayashii sp. nov., D. alpinus sp. nov., and D. joshuensis sp. nov. and description of Dictyobacteraceae fam. nov. within the order Ktedonobacterales isolated from Tengu-no-mugimeshi.</title>
        <authorList>
            <person name="Wang C.M."/>
            <person name="Zheng Y."/>
            <person name="Sakai Y."/>
            <person name="Toyoda A."/>
            <person name="Minakuchi Y."/>
            <person name="Abe K."/>
            <person name="Yokota A."/>
            <person name="Yabe S."/>
        </authorList>
    </citation>
    <scope>NUCLEOTIDE SEQUENCE [LARGE SCALE GENOMIC DNA]</scope>
    <source>
        <strain evidence="4">Uno16</strain>
    </source>
</reference>